<dbReference type="EMBL" id="CDMY01000504">
    <property type="protein sequence ID" value="CEM18613.1"/>
    <property type="molecule type" value="Genomic_DNA"/>
</dbReference>
<dbReference type="VEuPathDB" id="CryptoDB:Vbra_4494"/>
<reference evidence="2 3" key="1">
    <citation type="submission" date="2014-11" db="EMBL/GenBank/DDBJ databases">
        <authorList>
            <person name="Zhu J."/>
            <person name="Qi W."/>
            <person name="Song R."/>
        </authorList>
    </citation>
    <scope>NUCLEOTIDE SEQUENCE [LARGE SCALE GENOMIC DNA]</scope>
</reference>
<dbReference type="PhylomeDB" id="A0A0G4FVA8"/>
<dbReference type="Proteomes" id="UP000041254">
    <property type="component" value="Unassembled WGS sequence"/>
</dbReference>
<protein>
    <submittedName>
        <fullName evidence="2">Uncharacterized protein</fullName>
    </submittedName>
</protein>
<feature type="compositionally biased region" description="Low complexity" evidence="1">
    <location>
        <begin position="147"/>
        <end position="160"/>
    </location>
</feature>
<evidence type="ECO:0000313" key="3">
    <source>
        <dbReference type="Proteomes" id="UP000041254"/>
    </source>
</evidence>
<feature type="region of interest" description="Disordered" evidence="1">
    <location>
        <begin position="1"/>
        <end position="25"/>
    </location>
</feature>
<feature type="compositionally biased region" description="Gly residues" evidence="1">
    <location>
        <begin position="161"/>
        <end position="173"/>
    </location>
</feature>
<dbReference type="AlphaFoldDB" id="A0A0G4FVA8"/>
<feature type="compositionally biased region" description="Low complexity" evidence="1">
    <location>
        <begin position="174"/>
        <end position="188"/>
    </location>
</feature>
<evidence type="ECO:0000313" key="2">
    <source>
        <dbReference type="EMBL" id="CEM18613.1"/>
    </source>
</evidence>
<proteinExistence type="predicted"/>
<gene>
    <name evidence="2" type="ORF">Vbra_4494</name>
</gene>
<accession>A0A0G4FVA8</accession>
<organism evidence="2 3">
    <name type="scientific">Vitrella brassicaformis (strain CCMP3155)</name>
    <dbReference type="NCBI Taxonomy" id="1169540"/>
    <lineage>
        <taxon>Eukaryota</taxon>
        <taxon>Sar</taxon>
        <taxon>Alveolata</taxon>
        <taxon>Colpodellida</taxon>
        <taxon>Vitrellaceae</taxon>
        <taxon>Vitrella</taxon>
    </lineage>
</organism>
<feature type="region of interest" description="Disordered" evidence="1">
    <location>
        <begin position="108"/>
        <end position="192"/>
    </location>
</feature>
<sequence>MDVSGEGGPVPLQGEESGGSDGDGSLRDVIDKIHLVISDMGAKAVAAKMTAAYADTNTEACASLAGRLVGVLLKPLNEFNSTLANELSQVPTADRSTHRKDGDAKGFRWLYNVNDRPPGVSESSDETDKAAQHTKAVSTGDGKRSRVGTSPAAAAAAAASRGGGSSSVGGAAGGTQQQRGSSQGYGRPCLPGLPEGVMGHLGSFVSTKTAARMPKVNRETRQKAIDETFGVFRHFSVTEEEGRIYENIQRLEHLQHLDKIQTAYVGSLRSLRCVSECLEASRATLKDLHVPSDTLDRCPDFGNTCAPGDPMTFPRLLHMDIGDLSFLIHVSERRWAFPNLRSLRIDTIAIGEIVESLFGVLERSPKIERLQTNWIHLDDDDWRDFIAVLAHCPHITIITGVMIRTHQFGRLNDLKQALNPLWSKPENKDVPKKLGFVVRDATIGVDFGQGAVDGEAMSKWAAEVNCELEWRPEDVTSEFEESLLIDCSSEAANAPHAPGGFYADSARQLARKAPSVEVKLGGTALHSSWRDTLVFPRASTLSIDFEEGASGSAVVESIPEWLIDREGEGQTAASRSFPHVELLKVHFSTLSLSDLPSAPSKLSRFIGGLTGVKRVRFYFLPSLAVGCELLSYLSGRQLAKVDFVRPLEMDLWPRIVRPVWALRAPPIEHLTSPRLGSTTAVMAFLQLVSTLRPAKVDLSATLPAGELGGGLRLFAWSCFERVQTSYNMARAECGGEDGAGECDLELQLVAE</sequence>
<name>A0A0G4FVA8_VITBC</name>
<dbReference type="InParanoid" id="A0A0G4FVA8"/>
<keyword evidence="3" id="KW-1185">Reference proteome</keyword>
<evidence type="ECO:0000256" key="1">
    <source>
        <dbReference type="SAM" id="MobiDB-lite"/>
    </source>
</evidence>